<feature type="compositionally biased region" description="Polar residues" evidence="1">
    <location>
        <begin position="114"/>
        <end position="127"/>
    </location>
</feature>
<evidence type="ECO:0000313" key="2">
    <source>
        <dbReference type="EMBL" id="MCE3050999.1"/>
    </source>
</evidence>
<accession>A0ABS8WLZ0</accession>
<evidence type="ECO:0000256" key="1">
    <source>
        <dbReference type="SAM" id="MobiDB-lite"/>
    </source>
</evidence>
<protein>
    <submittedName>
        <fullName evidence="2">Uncharacterized protein</fullName>
    </submittedName>
</protein>
<comment type="caution">
    <text evidence="2">The sequence shown here is derived from an EMBL/GenBank/DDBJ whole genome shotgun (WGS) entry which is preliminary data.</text>
</comment>
<name>A0ABS8WLZ0_DATST</name>
<keyword evidence="3" id="KW-1185">Reference proteome</keyword>
<gene>
    <name evidence="2" type="ORF">HAX54_048709</name>
</gene>
<organism evidence="2 3">
    <name type="scientific">Datura stramonium</name>
    <name type="common">Jimsonweed</name>
    <name type="synonym">Common thornapple</name>
    <dbReference type="NCBI Taxonomy" id="4076"/>
    <lineage>
        <taxon>Eukaryota</taxon>
        <taxon>Viridiplantae</taxon>
        <taxon>Streptophyta</taxon>
        <taxon>Embryophyta</taxon>
        <taxon>Tracheophyta</taxon>
        <taxon>Spermatophyta</taxon>
        <taxon>Magnoliopsida</taxon>
        <taxon>eudicotyledons</taxon>
        <taxon>Gunneridae</taxon>
        <taxon>Pentapetalae</taxon>
        <taxon>asterids</taxon>
        <taxon>lamiids</taxon>
        <taxon>Solanales</taxon>
        <taxon>Solanaceae</taxon>
        <taxon>Solanoideae</taxon>
        <taxon>Datureae</taxon>
        <taxon>Datura</taxon>
    </lineage>
</organism>
<sequence length="178" mass="20341">MEEFYITFKEKCIIHAEAQFYVESFKTACPDIYHQIGMRDCGPFTIPIDPYFLRKAKQQATTLPFLTFVRMLCMRVACPLLRSLDRTIRVHRVITLDTKTDKEAPMIKRARYTGNMTPPSPLASSHIVTGPANADESQNSPPPDLLNIEQREKMHENQLVRLAKAIPSMIQSAFKKAL</sequence>
<reference evidence="2 3" key="1">
    <citation type="journal article" date="2021" name="BMC Genomics">
        <title>Datura genome reveals duplications of psychoactive alkaloid biosynthetic genes and high mutation rate following tissue culture.</title>
        <authorList>
            <person name="Rajewski A."/>
            <person name="Carter-House D."/>
            <person name="Stajich J."/>
            <person name="Litt A."/>
        </authorList>
    </citation>
    <scope>NUCLEOTIDE SEQUENCE [LARGE SCALE GENOMIC DNA]</scope>
    <source>
        <strain evidence="2">AR-01</strain>
    </source>
</reference>
<dbReference type="Proteomes" id="UP000823775">
    <property type="component" value="Unassembled WGS sequence"/>
</dbReference>
<feature type="region of interest" description="Disordered" evidence="1">
    <location>
        <begin position="112"/>
        <end position="143"/>
    </location>
</feature>
<dbReference type="EMBL" id="JACEIK010008081">
    <property type="protein sequence ID" value="MCE3050999.1"/>
    <property type="molecule type" value="Genomic_DNA"/>
</dbReference>
<proteinExistence type="predicted"/>
<evidence type="ECO:0000313" key="3">
    <source>
        <dbReference type="Proteomes" id="UP000823775"/>
    </source>
</evidence>